<evidence type="ECO:0000313" key="2">
    <source>
        <dbReference type="EMBL" id="MBF6636234.1"/>
    </source>
</evidence>
<evidence type="ECO:0000259" key="1">
    <source>
        <dbReference type="Pfam" id="PF00535"/>
    </source>
</evidence>
<sequence>MLIVNLTTTSTRLELCGATLWSLIHQKRNADIINLWISRGEYLSDHGIQEIPDFISELNSLKNIIHVRFVNNTGPYRKIIPALQSSNDDDILVYADDDVIYGYDWLDKLISCFEKYNGEYVVASRARVVTQNLLGIRKSYNSYPIAKGEAHLTKDFIITGVGGAVLMRKHIKSELLLDNQYLVIAPKTDDLWISKLIELSGCSVMPCPQALENVLEIQHSNFSLSSTNTLFQKDYGLLKILFKVRDKVFSYFGLLKTNNDICYEKINAYFGKIKKP</sequence>
<feature type="domain" description="Glycosyltransferase 2-like" evidence="1">
    <location>
        <begin position="19"/>
        <end position="171"/>
    </location>
</feature>
<dbReference type="InterPro" id="IPR029044">
    <property type="entry name" value="Nucleotide-diphossugar_trans"/>
</dbReference>
<reference evidence="2" key="1">
    <citation type="submission" date="2020-11" db="EMBL/GenBank/DDBJ databases">
        <authorList>
            <person name="Lee S.D."/>
        </authorList>
    </citation>
    <scope>NUCLEOTIDE SEQUENCE</scope>
    <source>
        <strain evidence="2">SAP-2</strain>
    </source>
</reference>
<accession>A0AA40X0K7</accession>
<organism evidence="2 3">
    <name type="scientific">Rouxiella silvae</name>
    <dbReference type="NCBI Taxonomy" id="1646373"/>
    <lineage>
        <taxon>Bacteria</taxon>
        <taxon>Pseudomonadati</taxon>
        <taxon>Pseudomonadota</taxon>
        <taxon>Gammaproteobacteria</taxon>
        <taxon>Enterobacterales</taxon>
        <taxon>Yersiniaceae</taxon>
        <taxon>Rouxiella</taxon>
    </lineage>
</organism>
<dbReference type="EMBL" id="JADMKS010000002">
    <property type="protein sequence ID" value="MBF6636234.1"/>
    <property type="molecule type" value="Genomic_DNA"/>
</dbReference>
<dbReference type="AlphaFoldDB" id="A0AA40X0K7"/>
<evidence type="ECO:0000313" key="3">
    <source>
        <dbReference type="Proteomes" id="UP000705283"/>
    </source>
</evidence>
<comment type="caution">
    <text evidence="2">The sequence shown here is derived from an EMBL/GenBank/DDBJ whole genome shotgun (WGS) entry which is preliminary data.</text>
</comment>
<dbReference type="SUPFAM" id="SSF53448">
    <property type="entry name" value="Nucleotide-diphospho-sugar transferases"/>
    <property type="match status" value="1"/>
</dbReference>
<dbReference type="Gene3D" id="3.90.550.10">
    <property type="entry name" value="Spore Coat Polysaccharide Biosynthesis Protein SpsA, Chain A"/>
    <property type="match status" value="1"/>
</dbReference>
<reference evidence="2" key="2">
    <citation type="submission" date="2022-09" db="EMBL/GenBank/DDBJ databases">
        <title>Rouxiella aceris sp. nov., isolated from tree sap and emended description of the genus Rhouxiella.</title>
        <authorList>
            <person name="Kim I.S."/>
        </authorList>
    </citation>
    <scope>NUCLEOTIDE SEQUENCE</scope>
    <source>
        <strain evidence="2">SAP-2</strain>
    </source>
</reference>
<dbReference type="RefSeq" id="WP_072156519.1">
    <property type="nucleotide sequence ID" value="NZ_JADMKS010000002.1"/>
</dbReference>
<gene>
    <name evidence="2" type="ORF">ITX54_06090</name>
</gene>
<proteinExistence type="predicted"/>
<dbReference type="Pfam" id="PF00535">
    <property type="entry name" value="Glycos_transf_2"/>
    <property type="match status" value="1"/>
</dbReference>
<protein>
    <submittedName>
        <fullName evidence="2">Glycosyltransferase</fullName>
    </submittedName>
</protein>
<name>A0AA40X0K7_9GAMM</name>
<dbReference type="InterPro" id="IPR001173">
    <property type="entry name" value="Glyco_trans_2-like"/>
</dbReference>
<dbReference type="Proteomes" id="UP000705283">
    <property type="component" value="Unassembled WGS sequence"/>
</dbReference>